<feature type="binding site" evidence="4">
    <location>
        <position position="130"/>
    </location>
    <ligand>
        <name>Mn(2+)</name>
        <dbReference type="ChEBI" id="CHEBI:29035"/>
        <label>1</label>
    </ligand>
</feature>
<keyword evidence="3 5" id="KW-0378">Hydrolase</keyword>
<organism evidence="6 7">
    <name type="scientific">Magnetofaba australis IT-1</name>
    <dbReference type="NCBI Taxonomy" id="1434232"/>
    <lineage>
        <taxon>Bacteria</taxon>
        <taxon>Pseudomonadati</taxon>
        <taxon>Pseudomonadota</taxon>
        <taxon>Magnetococcia</taxon>
        <taxon>Magnetococcales</taxon>
        <taxon>Magnetococcaceae</taxon>
        <taxon>Magnetofaba</taxon>
    </lineage>
</organism>
<feature type="binding site" evidence="4">
    <location>
        <position position="132"/>
    </location>
    <ligand>
        <name>Mn(2+)</name>
        <dbReference type="ChEBI" id="CHEBI:29035"/>
        <label>1</label>
    </ligand>
</feature>
<dbReference type="InterPro" id="IPR023696">
    <property type="entry name" value="Ureohydrolase_dom_sf"/>
</dbReference>
<dbReference type="InterPro" id="IPR006035">
    <property type="entry name" value="Ureohydrolase"/>
</dbReference>
<dbReference type="NCBIfam" id="TIGR01230">
    <property type="entry name" value="agmatinase"/>
    <property type="match status" value="1"/>
</dbReference>
<dbReference type="PROSITE" id="PS51409">
    <property type="entry name" value="ARGINASE_2"/>
    <property type="match status" value="1"/>
</dbReference>
<proteinExistence type="inferred from homology"/>
<dbReference type="SUPFAM" id="SSF52768">
    <property type="entry name" value="Arginase/deacetylase"/>
    <property type="match status" value="1"/>
</dbReference>
<dbReference type="GO" id="GO:0046872">
    <property type="term" value="F:metal ion binding"/>
    <property type="evidence" value="ECO:0007669"/>
    <property type="project" value="UniProtKB-KW"/>
</dbReference>
<keyword evidence="7" id="KW-1185">Reference proteome</keyword>
<protein>
    <submittedName>
        <fullName evidence="6">Putative agmatinase</fullName>
    </submittedName>
</protein>
<feature type="binding site" evidence="4">
    <location>
        <position position="106"/>
    </location>
    <ligand>
        <name>Mn(2+)</name>
        <dbReference type="ChEBI" id="CHEBI:29035"/>
        <label>1</label>
    </ligand>
</feature>
<dbReference type="Proteomes" id="UP000194003">
    <property type="component" value="Unassembled WGS sequence"/>
</dbReference>
<keyword evidence="4" id="KW-0464">Manganese</keyword>
<evidence type="ECO:0000256" key="2">
    <source>
        <dbReference type="ARBA" id="ARBA00022723"/>
    </source>
</evidence>
<comment type="cofactor">
    <cofactor evidence="4">
        <name>Mn(2+)</name>
        <dbReference type="ChEBI" id="CHEBI:29035"/>
    </cofactor>
    <text evidence="4">Binds 2 manganese ions per subunit.</text>
</comment>
<evidence type="ECO:0000256" key="5">
    <source>
        <dbReference type="RuleBase" id="RU003684"/>
    </source>
</evidence>
<dbReference type="GO" id="GO:0033389">
    <property type="term" value="P:putrescine biosynthetic process from arginine, via agmatine"/>
    <property type="evidence" value="ECO:0007669"/>
    <property type="project" value="TreeGrafter"/>
</dbReference>
<keyword evidence="2 4" id="KW-0479">Metal-binding</keyword>
<dbReference type="Pfam" id="PF00491">
    <property type="entry name" value="Arginase"/>
    <property type="match status" value="1"/>
</dbReference>
<dbReference type="GO" id="GO:0008783">
    <property type="term" value="F:agmatinase activity"/>
    <property type="evidence" value="ECO:0007669"/>
    <property type="project" value="TreeGrafter"/>
</dbReference>
<evidence type="ECO:0000256" key="1">
    <source>
        <dbReference type="ARBA" id="ARBA00009227"/>
    </source>
</evidence>
<dbReference type="AlphaFoldDB" id="A0A1Y2JZN6"/>
<sequence>MTPFLGEANASLEKADVAILSVPYEGAVSYGGGAANGPSAILEASTQVELYDETLNKETIRNLNVHTLPPLDVAGLNSEELAEQVRLAAKPHVDAERFLATLGGDHSISIGVLRAYWEKYGDQFTVLQFDAHADMREEYDGNPLSHACVMRQVYDMGIPFVSVGIRSLSAFEKKHLTWRGLSERIFWAKDIQRWNKTGQGAWLDELTALLGSKVYITFDVDAMDPAIMPATGTPEPGGLDWYTVNDVLDRVCASRQIIGCDINELAPIPGLHAPDFLCARLLYRILGLAL</sequence>
<dbReference type="PROSITE" id="PS01053">
    <property type="entry name" value="ARGINASE_1"/>
    <property type="match status" value="1"/>
</dbReference>
<dbReference type="CDD" id="cd11593">
    <property type="entry name" value="Agmatinase-like_2"/>
    <property type="match status" value="1"/>
</dbReference>
<evidence type="ECO:0000256" key="3">
    <source>
        <dbReference type="ARBA" id="ARBA00022801"/>
    </source>
</evidence>
<comment type="caution">
    <text evidence="6">The sequence shown here is derived from an EMBL/GenBank/DDBJ whole genome shotgun (WGS) entry which is preliminary data.</text>
</comment>
<feature type="binding site" evidence="4">
    <location>
        <position position="219"/>
    </location>
    <ligand>
        <name>Mn(2+)</name>
        <dbReference type="ChEBI" id="CHEBI:29035"/>
        <label>1</label>
    </ligand>
</feature>
<dbReference type="STRING" id="1434232.MAIT1_00869"/>
<dbReference type="InterPro" id="IPR020855">
    <property type="entry name" value="Ureohydrolase_Mn_BS"/>
</dbReference>
<feature type="binding site" evidence="4">
    <location>
        <position position="134"/>
    </location>
    <ligand>
        <name>Mn(2+)</name>
        <dbReference type="ChEBI" id="CHEBI:29035"/>
        <label>1</label>
    </ligand>
</feature>
<accession>A0A1Y2JZN6</accession>
<dbReference type="PANTHER" id="PTHR11358">
    <property type="entry name" value="ARGINASE/AGMATINASE"/>
    <property type="match status" value="1"/>
</dbReference>
<dbReference type="InterPro" id="IPR005925">
    <property type="entry name" value="Agmatinase-rel"/>
</dbReference>
<feature type="binding site" evidence="4">
    <location>
        <position position="221"/>
    </location>
    <ligand>
        <name>Mn(2+)</name>
        <dbReference type="ChEBI" id="CHEBI:29035"/>
        <label>1</label>
    </ligand>
</feature>
<reference evidence="6 7" key="1">
    <citation type="journal article" date="2016" name="BMC Genomics">
        <title>Combined genomic and structural analyses of a cultured magnetotactic bacterium reveals its niche adaptation to a dynamic environment.</title>
        <authorList>
            <person name="Araujo A.C."/>
            <person name="Morillo V."/>
            <person name="Cypriano J."/>
            <person name="Teixeira L.C."/>
            <person name="Leao P."/>
            <person name="Lyra S."/>
            <person name="Almeida L.G."/>
            <person name="Bazylinski D.A."/>
            <person name="Vasconcellos A.T."/>
            <person name="Abreu F."/>
            <person name="Lins U."/>
        </authorList>
    </citation>
    <scope>NUCLEOTIDE SEQUENCE [LARGE SCALE GENOMIC DNA]</scope>
    <source>
        <strain evidence="6 7">IT-1</strain>
    </source>
</reference>
<evidence type="ECO:0000313" key="6">
    <source>
        <dbReference type="EMBL" id="OSM00368.1"/>
    </source>
</evidence>
<gene>
    <name evidence="6" type="ORF">MAIT1_00869</name>
</gene>
<dbReference type="Gene3D" id="3.40.800.10">
    <property type="entry name" value="Ureohydrolase domain"/>
    <property type="match status" value="1"/>
</dbReference>
<comment type="similarity">
    <text evidence="1">Belongs to the arginase family. Agmatinase subfamily.</text>
</comment>
<dbReference type="PANTHER" id="PTHR11358:SF26">
    <property type="entry name" value="GUANIDINO ACID HYDROLASE, MITOCHONDRIAL"/>
    <property type="match status" value="1"/>
</dbReference>
<evidence type="ECO:0000256" key="4">
    <source>
        <dbReference type="PIRSR" id="PIRSR036979-1"/>
    </source>
</evidence>
<dbReference type="EMBL" id="LVJN01000021">
    <property type="protein sequence ID" value="OSM00368.1"/>
    <property type="molecule type" value="Genomic_DNA"/>
</dbReference>
<name>A0A1Y2JZN6_9PROT</name>
<dbReference type="PRINTS" id="PR00116">
    <property type="entry name" value="ARGINASE"/>
</dbReference>
<dbReference type="PIRSF" id="PIRSF036979">
    <property type="entry name" value="Arginase"/>
    <property type="match status" value="1"/>
</dbReference>
<evidence type="ECO:0000313" key="7">
    <source>
        <dbReference type="Proteomes" id="UP000194003"/>
    </source>
</evidence>